<reference evidence="3" key="1">
    <citation type="submission" date="2021-01" db="EMBL/GenBank/DDBJ databases">
        <title>Whole genome shotgun sequence of Actinocatenispora rupis NBRC 107355.</title>
        <authorList>
            <person name="Komaki H."/>
            <person name="Tamura T."/>
        </authorList>
    </citation>
    <scope>NUCLEOTIDE SEQUENCE</scope>
    <source>
        <strain evidence="3">NBRC 107355</strain>
    </source>
</reference>
<gene>
    <name evidence="3" type="ORF">Aru02nite_71070</name>
</gene>
<accession>A0A8J3JJS2</accession>
<dbReference type="AlphaFoldDB" id="A0A8J3JJS2"/>
<name>A0A8J3JJS2_9ACTN</name>
<dbReference type="RefSeq" id="WP_203664887.1">
    <property type="nucleotide sequence ID" value="NZ_BAAAZM010000029.1"/>
</dbReference>
<organism evidence="3 4">
    <name type="scientific">Actinocatenispora rupis</name>
    <dbReference type="NCBI Taxonomy" id="519421"/>
    <lineage>
        <taxon>Bacteria</taxon>
        <taxon>Bacillati</taxon>
        <taxon>Actinomycetota</taxon>
        <taxon>Actinomycetes</taxon>
        <taxon>Micromonosporales</taxon>
        <taxon>Micromonosporaceae</taxon>
        <taxon>Actinocatenispora</taxon>
    </lineage>
</organism>
<comment type="caution">
    <text evidence="3">The sequence shown here is derived from an EMBL/GenBank/DDBJ whole genome shotgun (WGS) entry which is preliminary data.</text>
</comment>
<dbReference type="EMBL" id="BOMB01000054">
    <property type="protein sequence ID" value="GID16218.1"/>
    <property type="molecule type" value="Genomic_DNA"/>
</dbReference>
<dbReference type="Proteomes" id="UP000612808">
    <property type="component" value="Unassembled WGS sequence"/>
</dbReference>
<dbReference type="InterPro" id="IPR007921">
    <property type="entry name" value="CHAP_dom"/>
</dbReference>
<feature type="region of interest" description="Disordered" evidence="1">
    <location>
        <begin position="1"/>
        <end position="29"/>
    </location>
</feature>
<evidence type="ECO:0000313" key="3">
    <source>
        <dbReference type="EMBL" id="GID16218.1"/>
    </source>
</evidence>
<evidence type="ECO:0000256" key="1">
    <source>
        <dbReference type="SAM" id="MobiDB-lite"/>
    </source>
</evidence>
<feature type="domain" description="Peptidase C51" evidence="2">
    <location>
        <begin position="102"/>
        <end position="190"/>
    </location>
</feature>
<keyword evidence="4" id="KW-1185">Reference proteome</keyword>
<dbReference type="Pfam" id="PF05257">
    <property type="entry name" value="CHAP"/>
    <property type="match status" value="1"/>
</dbReference>
<protein>
    <recommendedName>
        <fullName evidence="2">Peptidase C51 domain-containing protein</fullName>
    </recommendedName>
</protein>
<sequence length="217" mass="23640">MAEATTHDNAMPADTEKNVAELDAAPDEASRRTVEAKLILPGAGPLDAAEQPSQAELAALDAAQPMDPNIPSHRVVRVAKGEVGTHESGDNHTKYGRWYGLDGQPWCDIFVSWVCHEVGQLKAIGGKHAYVPDHLAWFRKHKRFHHRGAKGGGPDMGGAIFFDWNGNGSPDHIGIVTGWTATHVYTVEGNRSDKVVAGKYSRSYRCILGYGYPIWVS</sequence>
<evidence type="ECO:0000259" key="2">
    <source>
        <dbReference type="Pfam" id="PF05257"/>
    </source>
</evidence>
<evidence type="ECO:0000313" key="4">
    <source>
        <dbReference type="Proteomes" id="UP000612808"/>
    </source>
</evidence>
<proteinExistence type="predicted"/>